<name>A0A0C3PDF9_PHLG1</name>
<dbReference type="InterPro" id="IPR052523">
    <property type="entry name" value="Trichothecene_AcTrans"/>
</dbReference>
<dbReference type="PANTHER" id="PTHR42791:SF1">
    <property type="entry name" value="N-ACETYLTRANSFERASE DOMAIN-CONTAINING PROTEIN"/>
    <property type="match status" value="1"/>
</dbReference>
<accession>A0A0C3PDF9</accession>
<sequence>MATTVPAVRRIDGSSAADIDAAIAVLLRAFDGDGAIEALTAGRKSAEVALFRRSVEEALRRGECYVAFDGAQACGVAVWLSPRADWRFHEDAAFMEKLPESVLEWYSQHFASKYEELYASTGVDSTVARRDSWKLQWLGVTPDHRRRGIGRALIQAVATKADEGRQKIVAEVTNPQTVNHLQRCGFKYKSVKNLTSRQFTGFPMWYLVREPSSSRPTPSASSGRQA</sequence>
<dbReference type="PANTHER" id="PTHR42791">
    <property type="entry name" value="GNAT FAMILY ACETYLTRANSFERASE"/>
    <property type="match status" value="1"/>
</dbReference>
<evidence type="ECO:0000259" key="1">
    <source>
        <dbReference type="PROSITE" id="PS51186"/>
    </source>
</evidence>
<dbReference type="Pfam" id="PF13508">
    <property type="entry name" value="Acetyltransf_7"/>
    <property type="match status" value="1"/>
</dbReference>
<reference evidence="2 3" key="1">
    <citation type="journal article" date="2014" name="PLoS Genet.">
        <title>Analysis of the Phlebiopsis gigantea genome, transcriptome and secretome provides insight into its pioneer colonization strategies of wood.</title>
        <authorList>
            <person name="Hori C."/>
            <person name="Ishida T."/>
            <person name="Igarashi K."/>
            <person name="Samejima M."/>
            <person name="Suzuki H."/>
            <person name="Master E."/>
            <person name="Ferreira P."/>
            <person name="Ruiz-Duenas F.J."/>
            <person name="Held B."/>
            <person name="Canessa P."/>
            <person name="Larrondo L.F."/>
            <person name="Schmoll M."/>
            <person name="Druzhinina I.S."/>
            <person name="Kubicek C.P."/>
            <person name="Gaskell J.A."/>
            <person name="Kersten P."/>
            <person name="St John F."/>
            <person name="Glasner J."/>
            <person name="Sabat G."/>
            <person name="Splinter BonDurant S."/>
            <person name="Syed K."/>
            <person name="Yadav J."/>
            <person name="Mgbeahuruike A.C."/>
            <person name="Kovalchuk A."/>
            <person name="Asiegbu F.O."/>
            <person name="Lackner G."/>
            <person name="Hoffmeister D."/>
            <person name="Rencoret J."/>
            <person name="Gutierrez A."/>
            <person name="Sun H."/>
            <person name="Lindquist E."/>
            <person name="Barry K."/>
            <person name="Riley R."/>
            <person name="Grigoriev I.V."/>
            <person name="Henrissat B."/>
            <person name="Kues U."/>
            <person name="Berka R.M."/>
            <person name="Martinez A.T."/>
            <person name="Covert S.F."/>
            <person name="Blanchette R.A."/>
            <person name="Cullen D."/>
        </authorList>
    </citation>
    <scope>NUCLEOTIDE SEQUENCE [LARGE SCALE GENOMIC DNA]</scope>
    <source>
        <strain evidence="2 3">11061_1 CR5-6</strain>
    </source>
</reference>
<dbReference type="AlphaFoldDB" id="A0A0C3PDF9"/>
<dbReference type="SUPFAM" id="SSF55729">
    <property type="entry name" value="Acyl-CoA N-acyltransferases (Nat)"/>
    <property type="match status" value="1"/>
</dbReference>
<dbReference type="STRING" id="745531.A0A0C3PDF9"/>
<gene>
    <name evidence="2" type="ORF">PHLGIDRAFT_121736</name>
</gene>
<proteinExistence type="predicted"/>
<organism evidence="2 3">
    <name type="scientific">Phlebiopsis gigantea (strain 11061_1 CR5-6)</name>
    <name type="common">White-rot fungus</name>
    <name type="synonym">Peniophora gigantea</name>
    <dbReference type="NCBI Taxonomy" id="745531"/>
    <lineage>
        <taxon>Eukaryota</taxon>
        <taxon>Fungi</taxon>
        <taxon>Dikarya</taxon>
        <taxon>Basidiomycota</taxon>
        <taxon>Agaricomycotina</taxon>
        <taxon>Agaricomycetes</taxon>
        <taxon>Polyporales</taxon>
        <taxon>Phanerochaetaceae</taxon>
        <taxon>Phlebiopsis</taxon>
    </lineage>
</organism>
<keyword evidence="3" id="KW-1185">Reference proteome</keyword>
<dbReference type="EMBL" id="KN840624">
    <property type="protein sequence ID" value="KIP03293.1"/>
    <property type="molecule type" value="Genomic_DNA"/>
</dbReference>
<evidence type="ECO:0000313" key="2">
    <source>
        <dbReference type="EMBL" id="KIP03293.1"/>
    </source>
</evidence>
<dbReference type="Proteomes" id="UP000053257">
    <property type="component" value="Unassembled WGS sequence"/>
</dbReference>
<dbReference type="GO" id="GO:0016747">
    <property type="term" value="F:acyltransferase activity, transferring groups other than amino-acyl groups"/>
    <property type="evidence" value="ECO:0007669"/>
    <property type="project" value="InterPro"/>
</dbReference>
<dbReference type="InterPro" id="IPR016181">
    <property type="entry name" value="Acyl_CoA_acyltransferase"/>
</dbReference>
<dbReference type="Gene3D" id="3.40.630.30">
    <property type="match status" value="1"/>
</dbReference>
<dbReference type="PROSITE" id="PS51186">
    <property type="entry name" value="GNAT"/>
    <property type="match status" value="1"/>
</dbReference>
<dbReference type="CDD" id="cd04301">
    <property type="entry name" value="NAT_SF"/>
    <property type="match status" value="1"/>
</dbReference>
<dbReference type="InterPro" id="IPR000182">
    <property type="entry name" value="GNAT_dom"/>
</dbReference>
<feature type="domain" description="N-acetyltransferase" evidence="1">
    <location>
        <begin position="66"/>
        <end position="209"/>
    </location>
</feature>
<protein>
    <recommendedName>
        <fullName evidence="1">N-acetyltransferase domain-containing protein</fullName>
    </recommendedName>
</protein>
<dbReference type="HOGENOM" id="CLU_086106_0_0_1"/>
<evidence type="ECO:0000313" key="3">
    <source>
        <dbReference type="Proteomes" id="UP000053257"/>
    </source>
</evidence>
<dbReference type="OrthoDB" id="61113at2759"/>